<evidence type="ECO:0000313" key="3">
    <source>
        <dbReference type="Proteomes" id="UP000029643"/>
    </source>
</evidence>
<protein>
    <submittedName>
        <fullName evidence="2">Uncharacterized protein</fullName>
    </submittedName>
</protein>
<dbReference type="AlphaFoldDB" id="A0A090WWI8"/>
<proteinExistence type="predicted"/>
<name>A0A090WWI8_9FLAO</name>
<gene>
    <name evidence="2" type="ORF">JCM19274_2422</name>
</gene>
<keyword evidence="1" id="KW-1133">Transmembrane helix</keyword>
<dbReference type="STRING" id="221126.SAMN04489722_11640"/>
<feature type="transmembrane region" description="Helical" evidence="1">
    <location>
        <begin position="27"/>
        <end position="45"/>
    </location>
</feature>
<comment type="caution">
    <text evidence="2">The sequence shown here is derived from an EMBL/GenBank/DDBJ whole genome shotgun (WGS) entry which is preliminary data.</text>
</comment>
<keyword evidence="1" id="KW-0472">Membrane</keyword>
<organism evidence="2 3">
    <name type="scientific">Algibacter lectus</name>
    <dbReference type="NCBI Taxonomy" id="221126"/>
    <lineage>
        <taxon>Bacteria</taxon>
        <taxon>Pseudomonadati</taxon>
        <taxon>Bacteroidota</taxon>
        <taxon>Flavobacteriia</taxon>
        <taxon>Flavobacteriales</taxon>
        <taxon>Flavobacteriaceae</taxon>
        <taxon>Algibacter</taxon>
    </lineage>
</organism>
<keyword evidence="1" id="KW-0812">Transmembrane</keyword>
<evidence type="ECO:0000256" key="1">
    <source>
        <dbReference type="SAM" id="Phobius"/>
    </source>
</evidence>
<evidence type="ECO:0000313" key="2">
    <source>
        <dbReference type="EMBL" id="GAL81346.1"/>
    </source>
</evidence>
<dbReference type="EMBL" id="BBNU01000015">
    <property type="protein sequence ID" value="GAL81346.1"/>
    <property type="molecule type" value="Genomic_DNA"/>
</dbReference>
<sequence>MPIGMLVISTSQIFSQFMELTDLMKGSLMGLGIGLLLTSMVFGNFKKI</sequence>
<accession>A0A090WWI8</accession>
<reference evidence="2 3" key="1">
    <citation type="journal article" date="2014" name="Genome Announc.">
        <title>Draft Genome Sequences of Marine Flavobacterium Algibacter lectus Strains SS8 and NR4.</title>
        <authorList>
            <person name="Takatani N."/>
            <person name="Nakanishi M."/>
            <person name="Meirelles P."/>
            <person name="Mino S."/>
            <person name="Suda W."/>
            <person name="Oshima K."/>
            <person name="Hattori M."/>
            <person name="Ohkuma M."/>
            <person name="Hosokawa M."/>
            <person name="Miyashita K."/>
            <person name="Thompson F.L."/>
            <person name="Niwa A."/>
            <person name="Sawabe T."/>
            <person name="Sawabe T."/>
        </authorList>
    </citation>
    <scope>NUCLEOTIDE SEQUENCE [LARGE SCALE GENOMIC DNA]</scope>
    <source>
        <strain evidence="3">JCM19274</strain>
    </source>
</reference>
<dbReference type="Proteomes" id="UP000029643">
    <property type="component" value="Unassembled WGS sequence"/>
</dbReference>